<name>A0ABU6VUQ0_9FABA</name>
<gene>
    <name evidence="4" type="ORF">PIB30_092350</name>
</gene>
<sequence length="564" mass="65511">MAGSSSSNVYDEHRFLAFFNQSVFEKYARHKDIIVERCFNLEDDEYPEIGNHISLRGWRRLASPGDKIKVLMIQEFFANAARTKEEIDAAEEHPLTSYVRGVEIDFSPANIKRVMRMKDNTPEAETNFDTRQQSNPMLDKVIHDLCVPGATWKFGTRQPPQPIQLRRRELLPLTRGWLEFIKHNIHPSSNKSEVTVQNAILIHSIVKGEDVRVEELISAKIALMAQNLQLKGKLGFPSLIYKLCKDAQVPFREYRRTPYIETTKPITAKVMETIRGGDLPAPRRHQGAGHDDDQDQEMPQYEPNQEDEDEDRDDHEAHHEQPQQYNYFDFQGLQQQQQNGFQAIAGTLTNMQIETFNYLERMKTQQEAQSDQMKTIIAQQEELISEQNRQLQAMRRNQEQMERDIREIRKTQINPSMNGSKEELDRLRKIIEDQRIALVQQNRSMVGKSQVPVMEGSSHQKLEEIATTVLQHKEELKNIRAQMRKWTKHSSARECYDCWAHQQANPNLVPMPVYKITKLVLDNLDNNRPMFHGALKSDLEAGQSSTEPAPSQKPDNHIDEYFEK</sequence>
<evidence type="ECO:0000313" key="5">
    <source>
        <dbReference type="Proteomes" id="UP001341840"/>
    </source>
</evidence>
<feature type="domain" description="Putative plant transposon protein" evidence="3">
    <location>
        <begin position="56"/>
        <end position="250"/>
    </location>
</feature>
<accession>A0ABU6VUQ0</accession>
<proteinExistence type="predicted"/>
<evidence type="ECO:0000256" key="2">
    <source>
        <dbReference type="SAM" id="MobiDB-lite"/>
    </source>
</evidence>
<dbReference type="InterPro" id="IPR046796">
    <property type="entry name" value="Transposase_32_dom"/>
</dbReference>
<feature type="coiled-coil region" evidence="1">
    <location>
        <begin position="377"/>
        <end position="437"/>
    </location>
</feature>
<reference evidence="4 5" key="1">
    <citation type="journal article" date="2023" name="Plants (Basel)">
        <title>Bridging the Gap: Combining Genomics and Transcriptomics Approaches to Understand Stylosanthes scabra, an Orphan Legume from the Brazilian Caatinga.</title>
        <authorList>
            <person name="Ferreira-Neto J.R.C."/>
            <person name="da Silva M.D."/>
            <person name="Binneck E."/>
            <person name="de Melo N.F."/>
            <person name="da Silva R.H."/>
            <person name="de Melo A.L.T.M."/>
            <person name="Pandolfi V."/>
            <person name="Bustamante F.O."/>
            <person name="Brasileiro-Vidal A.C."/>
            <person name="Benko-Iseppon A.M."/>
        </authorList>
    </citation>
    <scope>NUCLEOTIDE SEQUENCE [LARGE SCALE GENOMIC DNA]</scope>
    <source>
        <tissue evidence="4">Leaves</tissue>
    </source>
</reference>
<evidence type="ECO:0000256" key="1">
    <source>
        <dbReference type="SAM" id="Coils"/>
    </source>
</evidence>
<evidence type="ECO:0000313" key="4">
    <source>
        <dbReference type="EMBL" id="MED6176856.1"/>
    </source>
</evidence>
<protein>
    <recommendedName>
        <fullName evidence="3">Putative plant transposon protein domain-containing protein</fullName>
    </recommendedName>
</protein>
<feature type="region of interest" description="Disordered" evidence="2">
    <location>
        <begin position="538"/>
        <end position="564"/>
    </location>
</feature>
<keyword evidence="5" id="KW-1185">Reference proteome</keyword>
<comment type="caution">
    <text evidence="4">The sequence shown here is derived from an EMBL/GenBank/DDBJ whole genome shotgun (WGS) entry which is preliminary data.</text>
</comment>
<feature type="compositionally biased region" description="Acidic residues" evidence="2">
    <location>
        <begin position="304"/>
        <end position="313"/>
    </location>
</feature>
<feature type="compositionally biased region" description="Basic and acidic residues" evidence="2">
    <location>
        <begin position="554"/>
        <end position="564"/>
    </location>
</feature>
<evidence type="ECO:0000259" key="3">
    <source>
        <dbReference type="Pfam" id="PF20167"/>
    </source>
</evidence>
<feature type="region of interest" description="Disordered" evidence="2">
    <location>
        <begin position="277"/>
        <end position="319"/>
    </location>
</feature>
<dbReference type="EMBL" id="JASCZI010152934">
    <property type="protein sequence ID" value="MED6176856.1"/>
    <property type="molecule type" value="Genomic_DNA"/>
</dbReference>
<dbReference type="Pfam" id="PF20167">
    <property type="entry name" value="Transposase_32"/>
    <property type="match status" value="1"/>
</dbReference>
<organism evidence="4 5">
    <name type="scientific">Stylosanthes scabra</name>
    <dbReference type="NCBI Taxonomy" id="79078"/>
    <lineage>
        <taxon>Eukaryota</taxon>
        <taxon>Viridiplantae</taxon>
        <taxon>Streptophyta</taxon>
        <taxon>Embryophyta</taxon>
        <taxon>Tracheophyta</taxon>
        <taxon>Spermatophyta</taxon>
        <taxon>Magnoliopsida</taxon>
        <taxon>eudicotyledons</taxon>
        <taxon>Gunneridae</taxon>
        <taxon>Pentapetalae</taxon>
        <taxon>rosids</taxon>
        <taxon>fabids</taxon>
        <taxon>Fabales</taxon>
        <taxon>Fabaceae</taxon>
        <taxon>Papilionoideae</taxon>
        <taxon>50 kb inversion clade</taxon>
        <taxon>dalbergioids sensu lato</taxon>
        <taxon>Dalbergieae</taxon>
        <taxon>Pterocarpus clade</taxon>
        <taxon>Stylosanthes</taxon>
    </lineage>
</organism>
<feature type="coiled-coil region" evidence="1">
    <location>
        <begin position="462"/>
        <end position="489"/>
    </location>
</feature>
<keyword evidence="1" id="KW-0175">Coiled coil</keyword>
<dbReference type="Proteomes" id="UP001341840">
    <property type="component" value="Unassembled WGS sequence"/>
</dbReference>